<evidence type="ECO:0000313" key="2">
    <source>
        <dbReference type="EMBL" id="GAK43702.1"/>
    </source>
</evidence>
<dbReference type="GO" id="GO:0005975">
    <property type="term" value="P:carbohydrate metabolic process"/>
    <property type="evidence" value="ECO:0007669"/>
    <property type="project" value="InterPro"/>
</dbReference>
<dbReference type="InterPro" id="IPR004879">
    <property type="entry name" value="Ssp411-like_TRX"/>
</dbReference>
<dbReference type="SUPFAM" id="SSF48208">
    <property type="entry name" value="Six-hairpin glycosidases"/>
    <property type="match status" value="1"/>
</dbReference>
<evidence type="ECO:0000259" key="1">
    <source>
        <dbReference type="Pfam" id="PF03190"/>
    </source>
</evidence>
<protein>
    <submittedName>
        <fullName evidence="2">Conserved protein</fullName>
    </submittedName>
</protein>
<feature type="domain" description="Spermatogenesis-associated protein 20-like TRX" evidence="1">
    <location>
        <begin position="7"/>
        <end position="169"/>
    </location>
</feature>
<dbReference type="InterPro" id="IPR024705">
    <property type="entry name" value="Ssp411"/>
</dbReference>
<dbReference type="PIRSF" id="PIRSF006402">
    <property type="entry name" value="UCP006402_thioredoxin"/>
    <property type="match status" value="1"/>
</dbReference>
<sequence length="676" mass="74469">MTQTRAQNQLASQTSPYLLQHKDNPVHWRPWGPEALAEAKASGKPILLSVGYAACHWCHVMAHESFENPEIAALMNDRFINIKVDREERPDIDAIYMSALHMLGEQGGWPLTMFLTPDGEPFWGGTYFPPEPRYGRPGFPQILQEISRIFREEPQKVDANRTALTKALQARSLKDARGTPPPDLAARVAGKLLQVMDAQNGGIQGAPKFPQTGILTLLWRNYLHTEDEAFAAPVRKALDHMCEGGIYDHLGGGFARYSVDAQWLVPHFEKMLYDNALLLDLLTLVWRTTGDARYAARIEETVTWLNREMIADGGGFAASLDADSEGEEGKFYVWSAAEIDAALGEDAALFKQAYDISPAGNWEGKSIPNRLHAADAPFDTTLDNELKPSRAALLALREERVRPGWDDKVLSDWNGLAIAALARAGAAFERRDWVELAQRAFNFVTGTMYVGGRLFHSWRQAKLQHRAMADGLAAMIDAALALFKATGARAYIEQAEAWVEELDTHYWAEPQGGYYFTPNDADALITRIRTVQDDATPAANGMLPGLLVKLHALTGKLHYLERADQILAAFAGEAEQNAFPLASFLVSLDTRLNLVQIVLIGEGDALAPFRAAAARAPLGDYVLEELAPGDDLPDAHPAKGKTQQEGKPTAYICRGDTCSLPVTDLAEFEKQLGAAR</sequence>
<dbReference type="eggNOG" id="COG1331">
    <property type="taxonomic scope" value="Bacteria"/>
</dbReference>
<proteinExistence type="predicted"/>
<dbReference type="PANTHER" id="PTHR42899:SF1">
    <property type="entry name" value="SPERMATOGENESIS-ASSOCIATED PROTEIN 20"/>
    <property type="match status" value="1"/>
</dbReference>
<dbReference type="InterPro" id="IPR008928">
    <property type="entry name" value="6-hairpin_glycosidase_sf"/>
</dbReference>
<organism evidence="2 3">
    <name type="scientific">Tepidicaulis marinus</name>
    <dbReference type="NCBI Taxonomy" id="1333998"/>
    <lineage>
        <taxon>Bacteria</taxon>
        <taxon>Pseudomonadati</taxon>
        <taxon>Pseudomonadota</taxon>
        <taxon>Alphaproteobacteria</taxon>
        <taxon>Hyphomicrobiales</taxon>
        <taxon>Parvibaculaceae</taxon>
        <taxon>Tepidicaulis</taxon>
    </lineage>
</organism>
<gene>
    <name evidence="2" type="ORF">M2A_0201</name>
</gene>
<keyword evidence="3" id="KW-1185">Reference proteome</keyword>
<dbReference type="EMBL" id="BBIO01000001">
    <property type="protein sequence ID" value="GAK43702.1"/>
    <property type="molecule type" value="Genomic_DNA"/>
</dbReference>
<dbReference type="Gene3D" id="3.40.30.10">
    <property type="entry name" value="Glutaredoxin"/>
    <property type="match status" value="1"/>
</dbReference>
<evidence type="ECO:0000313" key="3">
    <source>
        <dbReference type="Proteomes" id="UP000028702"/>
    </source>
</evidence>
<dbReference type="Pfam" id="PF03190">
    <property type="entry name" value="Thioredox_DsbH"/>
    <property type="match status" value="1"/>
</dbReference>
<comment type="caution">
    <text evidence="2">The sequence shown here is derived from an EMBL/GenBank/DDBJ whole genome shotgun (WGS) entry which is preliminary data.</text>
</comment>
<dbReference type="SUPFAM" id="SSF52833">
    <property type="entry name" value="Thioredoxin-like"/>
    <property type="match status" value="1"/>
</dbReference>
<dbReference type="STRING" id="1333998.M2A_0201"/>
<dbReference type="AlphaFoldDB" id="A0A081B6N4"/>
<dbReference type="PANTHER" id="PTHR42899">
    <property type="entry name" value="SPERMATOGENESIS-ASSOCIATED PROTEIN 20"/>
    <property type="match status" value="1"/>
</dbReference>
<reference evidence="2 3" key="1">
    <citation type="submission" date="2014-07" db="EMBL/GenBank/DDBJ databases">
        <title>Tepidicaulis marinum gen. nov., sp. nov., a novel marine bacterium denitrifying nitrate to nitrous oxide strictly under microaerobic conditions.</title>
        <authorList>
            <person name="Takeuchi M."/>
            <person name="Yamagishi T."/>
            <person name="Kamagata Y."/>
            <person name="Oshima K."/>
            <person name="Hattori M."/>
            <person name="Katayama T."/>
            <person name="Hanada S."/>
            <person name="Tamaki H."/>
            <person name="Marumo K."/>
            <person name="Maeda H."/>
            <person name="Nedachi M."/>
            <person name="Iwasaki W."/>
            <person name="Suwa Y."/>
            <person name="Sakata S."/>
        </authorList>
    </citation>
    <scope>NUCLEOTIDE SEQUENCE [LARGE SCALE GENOMIC DNA]</scope>
    <source>
        <strain evidence="2 3">MA2</strain>
    </source>
</reference>
<name>A0A081B6N4_9HYPH</name>
<dbReference type="CDD" id="cd02955">
    <property type="entry name" value="SSP411"/>
    <property type="match status" value="1"/>
</dbReference>
<accession>A0A081B6N4</accession>
<dbReference type="InterPro" id="IPR036249">
    <property type="entry name" value="Thioredoxin-like_sf"/>
</dbReference>
<dbReference type="RefSeq" id="WP_045441826.1">
    <property type="nucleotide sequence ID" value="NZ_BBIO01000001.1"/>
</dbReference>
<dbReference type="Gene3D" id="1.50.10.20">
    <property type="match status" value="2"/>
</dbReference>
<dbReference type="Proteomes" id="UP000028702">
    <property type="component" value="Unassembled WGS sequence"/>
</dbReference>